<dbReference type="eggNOG" id="ENOG502R9UI">
    <property type="taxonomic scope" value="Eukaryota"/>
</dbReference>
<keyword evidence="4" id="KW-1185">Reference proteome</keyword>
<dbReference type="GO" id="GO:0004601">
    <property type="term" value="F:peroxidase activity"/>
    <property type="evidence" value="ECO:0007669"/>
    <property type="project" value="UniProtKB-KW"/>
</dbReference>
<dbReference type="InterPro" id="IPR019791">
    <property type="entry name" value="Haem_peroxidase_animal"/>
</dbReference>
<dbReference type="GeneID" id="27368445"/>
<proteinExistence type="predicted"/>
<dbReference type="EMBL" id="KB722669">
    <property type="protein sequence ID" value="EMS19431.1"/>
    <property type="molecule type" value="Genomic_DNA"/>
</dbReference>
<organism evidence="3 4">
    <name type="scientific">Rhodotorula toruloides (strain NP11)</name>
    <name type="common">Yeast</name>
    <name type="synonym">Rhodosporidium toruloides</name>
    <dbReference type="NCBI Taxonomy" id="1130832"/>
    <lineage>
        <taxon>Eukaryota</taxon>
        <taxon>Fungi</taxon>
        <taxon>Dikarya</taxon>
        <taxon>Basidiomycota</taxon>
        <taxon>Pucciniomycotina</taxon>
        <taxon>Microbotryomycetes</taxon>
        <taxon>Sporidiobolales</taxon>
        <taxon>Sporidiobolaceae</taxon>
        <taxon>Rhodotorula</taxon>
    </lineage>
</organism>
<dbReference type="AlphaFoldDB" id="M7WMY1"/>
<dbReference type="CDD" id="cd05120">
    <property type="entry name" value="APH_ChoK_like"/>
    <property type="match status" value="1"/>
</dbReference>
<dbReference type="PANTHER" id="PTHR21310">
    <property type="entry name" value="AMINOGLYCOSIDE PHOSPHOTRANSFERASE-RELATED-RELATED"/>
    <property type="match status" value="1"/>
</dbReference>
<sequence length="489" mass="53401">MLSEVLGVLPWLAKIVFLHSDTSPLPASASFAPSSPIRSRTQSPPPADDSHAPRELHSEVDQCPVPPHELLPIPGASCHFPLPRPSYVRLAGEVLQESMGDTVWKIRYAGTSMVVKGGPGITKSEAEMTVFVRAKTTIPVPQVYGVVREGVATYIYLEYIEGEALHWAAPKLGSDGLSTISAQLRRMLDELHSLVAPEGAAMGSLDGSNLFAFRCREDNAKVRQLGATASTSALIDNYLRPRYLCKQGNTPEGWATIDAHLDRSAPLVFIHGDIHAANILVSENEGKPEIVAIIDWECAGFYPEWVEYRAPARRAESGKSLTATTVMMAVCGPAVGFSKRARDYETGVVAARNTWQVASLIESRRTLGLKEYTDFTGWNPDKDTAETACRIYKHVDNLELYPVLMAEQPKPSQEGSGLAPGYTISHAILSDAAALVRGDRFGAGLYEALAGRREEMRMRLARLRSAGTHPGPFDAEFIRKRLQSRKVGP</sequence>
<dbReference type="PANTHER" id="PTHR21310:SF15">
    <property type="entry name" value="AMINOGLYCOSIDE PHOSPHOTRANSFERASE DOMAIN-CONTAINING PROTEIN"/>
    <property type="match status" value="1"/>
</dbReference>
<evidence type="ECO:0000313" key="3">
    <source>
        <dbReference type="EMBL" id="EMS19431.1"/>
    </source>
</evidence>
<protein>
    <submittedName>
        <fullName evidence="3">Heme peroxidase</fullName>
    </submittedName>
</protein>
<dbReference type="InterPro" id="IPR051678">
    <property type="entry name" value="AGP_Transferase"/>
</dbReference>
<dbReference type="Gene3D" id="3.90.1200.10">
    <property type="match status" value="1"/>
</dbReference>
<feature type="region of interest" description="Disordered" evidence="1">
    <location>
        <begin position="28"/>
        <end position="61"/>
    </location>
</feature>
<evidence type="ECO:0000313" key="4">
    <source>
        <dbReference type="Proteomes" id="UP000016926"/>
    </source>
</evidence>
<dbReference type="OrthoDB" id="5404599at2759"/>
<dbReference type="Pfam" id="PF01636">
    <property type="entry name" value="APH"/>
    <property type="match status" value="1"/>
</dbReference>
<reference evidence="3 4" key="1">
    <citation type="journal article" date="2012" name="Nat. Commun.">
        <title>A multi-omic map of the lipid-producing yeast Rhodosporidium toruloides.</title>
        <authorList>
            <person name="Zhu Z."/>
            <person name="Zhang S."/>
            <person name="Liu H."/>
            <person name="Shen H."/>
            <person name="Lin X."/>
            <person name="Yang F."/>
            <person name="Zhou Y.J."/>
            <person name="Jin G."/>
            <person name="Ye M."/>
            <person name="Zou H."/>
            <person name="Zou H."/>
            <person name="Zhao Z.K."/>
        </authorList>
    </citation>
    <scope>NUCLEOTIDE SEQUENCE [LARGE SCALE GENOMIC DNA]</scope>
    <source>
        <strain evidence="3 4">NP11</strain>
    </source>
</reference>
<dbReference type="InterPro" id="IPR037120">
    <property type="entry name" value="Haem_peroxidase_sf_animal"/>
</dbReference>
<gene>
    <name evidence="3" type="ORF">RHTO_04432</name>
</gene>
<keyword evidence="3" id="KW-0575">Peroxidase</keyword>
<dbReference type="InterPro" id="IPR011009">
    <property type="entry name" value="Kinase-like_dom_sf"/>
</dbReference>
<dbReference type="GO" id="GO:0006979">
    <property type="term" value="P:response to oxidative stress"/>
    <property type="evidence" value="ECO:0007669"/>
    <property type="project" value="InterPro"/>
</dbReference>
<accession>M7WMY1</accession>
<dbReference type="SUPFAM" id="SSF56112">
    <property type="entry name" value="Protein kinase-like (PK-like)"/>
    <property type="match status" value="1"/>
</dbReference>
<feature type="domain" description="Aminoglycoside phosphotransferase" evidence="2">
    <location>
        <begin position="126"/>
        <end position="303"/>
    </location>
</feature>
<keyword evidence="3" id="KW-0560">Oxidoreductase</keyword>
<dbReference type="HOGENOM" id="CLU_043699_0_0_1"/>
<dbReference type="Gene3D" id="1.10.640.10">
    <property type="entry name" value="Haem peroxidase domain superfamily, animal type"/>
    <property type="match status" value="1"/>
</dbReference>
<evidence type="ECO:0000259" key="2">
    <source>
        <dbReference type="Pfam" id="PF01636"/>
    </source>
</evidence>
<dbReference type="Pfam" id="PF03098">
    <property type="entry name" value="An_peroxidase"/>
    <property type="match status" value="1"/>
</dbReference>
<feature type="compositionally biased region" description="Basic and acidic residues" evidence="1">
    <location>
        <begin position="48"/>
        <end position="60"/>
    </location>
</feature>
<dbReference type="Proteomes" id="UP000016926">
    <property type="component" value="Unassembled WGS sequence"/>
</dbReference>
<dbReference type="SUPFAM" id="SSF48113">
    <property type="entry name" value="Heme-dependent peroxidases"/>
    <property type="match status" value="1"/>
</dbReference>
<dbReference type="InterPro" id="IPR002575">
    <property type="entry name" value="Aminoglycoside_PTrfase"/>
</dbReference>
<dbReference type="RefSeq" id="XP_016270550.1">
    <property type="nucleotide sequence ID" value="XM_016418098.1"/>
</dbReference>
<name>M7WMY1_RHOT1</name>
<evidence type="ECO:0000256" key="1">
    <source>
        <dbReference type="SAM" id="MobiDB-lite"/>
    </source>
</evidence>
<dbReference type="InterPro" id="IPR010255">
    <property type="entry name" value="Haem_peroxidase_sf"/>
</dbReference>
<dbReference type="GO" id="GO:0020037">
    <property type="term" value="F:heme binding"/>
    <property type="evidence" value="ECO:0007669"/>
    <property type="project" value="InterPro"/>
</dbReference>